<keyword evidence="2" id="KW-1185">Reference proteome</keyword>
<name>A0A9N9LVM4_9HELO</name>
<proteinExistence type="predicted"/>
<evidence type="ECO:0000313" key="1">
    <source>
        <dbReference type="EMBL" id="CAG8979406.1"/>
    </source>
</evidence>
<evidence type="ECO:0000313" key="2">
    <source>
        <dbReference type="Proteomes" id="UP000701801"/>
    </source>
</evidence>
<dbReference type="AlphaFoldDB" id="A0A9N9LVM4"/>
<organism evidence="1 2">
    <name type="scientific">Hymenoscyphus albidus</name>
    <dbReference type="NCBI Taxonomy" id="595503"/>
    <lineage>
        <taxon>Eukaryota</taxon>
        <taxon>Fungi</taxon>
        <taxon>Dikarya</taxon>
        <taxon>Ascomycota</taxon>
        <taxon>Pezizomycotina</taxon>
        <taxon>Leotiomycetes</taxon>
        <taxon>Helotiales</taxon>
        <taxon>Helotiaceae</taxon>
        <taxon>Hymenoscyphus</taxon>
    </lineage>
</organism>
<protein>
    <submittedName>
        <fullName evidence="1">Uncharacterized protein</fullName>
    </submittedName>
</protein>
<dbReference type="Proteomes" id="UP000701801">
    <property type="component" value="Unassembled WGS sequence"/>
</dbReference>
<accession>A0A9N9LVM4</accession>
<sequence length="97" mass="11068">MSTLLQKDGIKKRGFRSLASRTFLSLSSRGESYVTLSFKEVGLERDLSRVIQAAADEAEEEIEAFRVVVRILSLRGLQRVVLEGVVRRRYARPKELE</sequence>
<reference evidence="1" key="1">
    <citation type="submission" date="2021-07" db="EMBL/GenBank/DDBJ databases">
        <authorList>
            <person name="Durling M."/>
        </authorList>
    </citation>
    <scope>NUCLEOTIDE SEQUENCE</scope>
</reference>
<gene>
    <name evidence="1" type="ORF">HYALB_00010497</name>
</gene>
<dbReference type="EMBL" id="CAJVRM010000309">
    <property type="protein sequence ID" value="CAG8979406.1"/>
    <property type="molecule type" value="Genomic_DNA"/>
</dbReference>
<comment type="caution">
    <text evidence="1">The sequence shown here is derived from an EMBL/GenBank/DDBJ whole genome shotgun (WGS) entry which is preliminary data.</text>
</comment>